<dbReference type="AlphaFoldDB" id="A0A1H8XAT7"/>
<keyword evidence="3" id="KW-0378">Hydrolase</keyword>
<dbReference type="GO" id="GO:0008237">
    <property type="term" value="F:metallopeptidase activity"/>
    <property type="evidence" value="ECO:0007669"/>
    <property type="project" value="UniProtKB-KW"/>
</dbReference>
<evidence type="ECO:0000313" key="8">
    <source>
        <dbReference type="Proteomes" id="UP000199615"/>
    </source>
</evidence>
<dbReference type="GO" id="GO:0006508">
    <property type="term" value="P:proteolysis"/>
    <property type="evidence" value="ECO:0007669"/>
    <property type="project" value="UniProtKB-KW"/>
</dbReference>
<dbReference type="Gene3D" id="3.40.140.10">
    <property type="entry name" value="Cytidine Deaminase, domain 2"/>
    <property type="match status" value="1"/>
</dbReference>
<organism evidence="7 8">
    <name type="scientific">Rhodopseudomonas pseudopalustris</name>
    <dbReference type="NCBI Taxonomy" id="1513892"/>
    <lineage>
        <taxon>Bacteria</taxon>
        <taxon>Pseudomonadati</taxon>
        <taxon>Pseudomonadota</taxon>
        <taxon>Alphaproteobacteria</taxon>
        <taxon>Hyphomicrobiales</taxon>
        <taxon>Nitrobacteraceae</taxon>
        <taxon>Rhodopseudomonas</taxon>
    </lineage>
</organism>
<protein>
    <submittedName>
        <fullName evidence="7">Integrative and conjugative element protein, VC0181 family</fullName>
    </submittedName>
</protein>
<keyword evidence="8" id="KW-1185">Reference proteome</keyword>
<evidence type="ECO:0000256" key="3">
    <source>
        <dbReference type="ARBA" id="ARBA00022801"/>
    </source>
</evidence>
<feature type="domain" description="JAB" evidence="6">
    <location>
        <begin position="21"/>
        <end position="132"/>
    </location>
</feature>
<dbReference type="GO" id="GO:0046872">
    <property type="term" value="F:metal ion binding"/>
    <property type="evidence" value="ECO:0007669"/>
    <property type="project" value="UniProtKB-KW"/>
</dbReference>
<dbReference type="OrthoDB" id="7848394at2"/>
<evidence type="ECO:0000256" key="4">
    <source>
        <dbReference type="ARBA" id="ARBA00022833"/>
    </source>
</evidence>
<dbReference type="SUPFAM" id="SSF102712">
    <property type="entry name" value="JAB1/MPN domain"/>
    <property type="match status" value="1"/>
</dbReference>
<sequence length="157" mass="17744">MIAYPIGISGQCLVFSTGVLNHLAKHRQTHWWHAEAGGQLFARFEVPNIVVEKATGPRKSDRRSRFCYVPNRSIEQREINQLHGEGLHFIGDWHTHPESIPSPSYWDAESMRDLFNRSDHKLNGIVLAIVGRESFPLALSVWVYAGAEVIKLSQSGL</sequence>
<evidence type="ECO:0000256" key="2">
    <source>
        <dbReference type="ARBA" id="ARBA00022723"/>
    </source>
</evidence>
<dbReference type="Pfam" id="PF14464">
    <property type="entry name" value="Prok-JAB"/>
    <property type="match status" value="1"/>
</dbReference>
<evidence type="ECO:0000313" key="7">
    <source>
        <dbReference type="EMBL" id="SEP37060.1"/>
    </source>
</evidence>
<dbReference type="Proteomes" id="UP000199615">
    <property type="component" value="Unassembled WGS sequence"/>
</dbReference>
<dbReference type="InterPro" id="IPR028090">
    <property type="entry name" value="JAB_dom_prok"/>
</dbReference>
<reference evidence="8" key="1">
    <citation type="submission" date="2016-10" db="EMBL/GenBank/DDBJ databases">
        <authorList>
            <person name="Varghese N."/>
            <person name="Submissions S."/>
        </authorList>
    </citation>
    <scope>NUCLEOTIDE SEQUENCE [LARGE SCALE GENOMIC DNA]</scope>
    <source>
        <strain evidence="8">DSM 123</strain>
    </source>
</reference>
<name>A0A1H8XAT7_9BRAD</name>
<keyword evidence="4" id="KW-0862">Zinc</keyword>
<dbReference type="EMBL" id="FODT01000018">
    <property type="protein sequence ID" value="SEP37060.1"/>
    <property type="molecule type" value="Genomic_DNA"/>
</dbReference>
<keyword evidence="5" id="KW-0482">Metalloprotease</keyword>
<evidence type="ECO:0000256" key="1">
    <source>
        <dbReference type="ARBA" id="ARBA00022670"/>
    </source>
</evidence>
<gene>
    <name evidence="7" type="ORF">SAMN05444123_11859</name>
</gene>
<keyword evidence="2" id="KW-0479">Metal-binding</keyword>
<keyword evidence="1" id="KW-0645">Protease</keyword>
<evidence type="ECO:0000259" key="6">
    <source>
        <dbReference type="Pfam" id="PF14464"/>
    </source>
</evidence>
<evidence type="ECO:0000256" key="5">
    <source>
        <dbReference type="ARBA" id="ARBA00023049"/>
    </source>
</evidence>
<accession>A0A1H8XAT7</accession>
<dbReference type="RefSeq" id="WP_092686311.1">
    <property type="nucleotide sequence ID" value="NZ_FODT01000018.1"/>
</dbReference>
<proteinExistence type="predicted"/>